<reference evidence="3" key="1">
    <citation type="submission" date="2016-10" db="EMBL/GenBank/DDBJ databases">
        <authorList>
            <person name="Varghese N."/>
            <person name="Submissions S."/>
        </authorList>
    </citation>
    <scope>NUCLEOTIDE SEQUENCE [LARGE SCALE GENOMIC DNA]</scope>
    <source>
        <strain evidence="3">DSM 25811 / CCM 8410 / LMG 26954 / E90</strain>
    </source>
</reference>
<dbReference type="STRING" id="1285928.SAMN04487894_10959"/>
<dbReference type="Gene3D" id="2.180.10.10">
    <property type="entry name" value="RHS repeat-associated core"/>
    <property type="match status" value="1"/>
</dbReference>
<name>A0A1G6USC4_NIADE</name>
<evidence type="ECO:0000256" key="1">
    <source>
        <dbReference type="SAM" id="Coils"/>
    </source>
</evidence>
<dbReference type="AlphaFoldDB" id="A0A1G6USC4"/>
<dbReference type="Proteomes" id="UP000198757">
    <property type="component" value="Unassembled WGS sequence"/>
</dbReference>
<feature type="coiled-coil region" evidence="1">
    <location>
        <begin position="395"/>
        <end position="422"/>
    </location>
</feature>
<dbReference type="PANTHER" id="PTHR32305">
    <property type="match status" value="1"/>
</dbReference>
<keyword evidence="1" id="KW-0175">Coiled coil</keyword>
<evidence type="ECO:0000313" key="2">
    <source>
        <dbReference type="EMBL" id="SDD43616.1"/>
    </source>
</evidence>
<keyword evidence="3" id="KW-1185">Reference proteome</keyword>
<dbReference type="InterPro" id="IPR050708">
    <property type="entry name" value="T6SS_VgrG/RHS"/>
</dbReference>
<accession>A0A1G6USC4</accession>
<dbReference type="NCBIfam" id="TIGR03696">
    <property type="entry name" value="Rhs_assc_core"/>
    <property type="match status" value="1"/>
</dbReference>
<gene>
    <name evidence="2" type="ORF">SAMN04487894_10959</name>
</gene>
<dbReference type="InterPro" id="IPR022385">
    <property type="entry name" value="Rhs_assc_core"/>
</dbReference>
<evidence type="ECO:0000313" key="3">
    <source>
        <dbReference type="Proteomes" id="UP000198757"/>
    </source>
</evidence>
<organism evidence="2 3">
    <name type="scientific">Niabella drilacis (strain DSM 25811 / CCM 8410 / CCUG 62505 / LMG 26954 / E90)</name>
    <dbReference type="NCBI Taxonomy" id="1285928"/>
    <lineage>
        <taxon>Bacteria</taxon>
        <taxon>Pseudomonadati</taxon>
        <taxon>Bacteroidota</taxon>
        <taxon>Chitinophagia</taxon>
        <taxon>Chitinophagales</taxon>
        <taxon>Chitinophagaceae</taxon>
        <taxon>Niabella</taxon>
    </lineage>
</organism>
<protein>
    <submittedName>
        <fullName evidence="2">RHS repeat-associated core domain-containing protein</fullName>
    </submittedName>
</protein>
<dbReference type="PANTHER" id="PTHR32305:SF15">
    <property type="entry name" value="PROTEIN RHSA-RELATED"/>
    <property type="match status" value="1"/>
</dbReference>
<sequence length="423" mass="46794">MLLSVSLRWNENGSLLSENDSNIISYNILNLPKQVSVTGKGTISYQYDAAGTKLSKTVNETGQPQKVTTYLDGLIFENDVLQHIAMEEGRIRPNGSSFVYDYFLKDHLGNVRMMIDESGNLLEETHYYPFGLSMKGISYQNSSVVRNRIKFNGYEEQKNEFSDGSGLNWYDYKNRFYDNQLGRFFCVDRLAEKFPYYTPYQFAGNEPTVAIDLDGLEPLYIIDSKNPTDYSKKENRQAAKQALLKYLSATDANDAAVLATMGTRGSNNAINIDGTPATGIDKGFAIVGVAIPFVSGSALKSVWKAIKLGAEGTQLLEKIAAKVGRISTALDEKHITAAVNDILGKPVVINGKVYDHLKEVDNALTGVGNQLVELNKVIDSGDLGKDALKAAQDMRSQLQKQKDSITDILNRAREKAKELENGH</sequence>
<dbReference type="EMBL" id="FMZO01000009">
    <property type="protein sequence ID" value="SDD43616.1"/>
    <property type="molecule type" value="Genomic_DNA"/>
</dbReference>
<proteinExistence type="predicted"/>